<protein>
    <submittedName>
        <fullName evidence="2">Uncharacterized protein</fullName>
    </submittedName>
</protein>
<dbReference type="GeneID" id="85435370"/>
<feature type="compositionally biased region" description="Basic and acidic residues" evidence="1">
    <location>
        <begin position="127"/>
        <end position="138"/>
    </location>
</feature>
<evidence type="ECO:0000313" key="3">
    <source>
        <dbReference type="Proteomes" id="UP001230504"/>
    </source>
</evidence>
<feature type="compositionally biased region" description="Pro residues" evidence="1">
    <location>
        <begin position="101"/>
        <end position="111"/>
    </location>
</feature>
<dbReference type="AlphaFoldDB" id="A0AAD8PJH7"/>
<dbReference type="RefSeq" id="XP_060406970.1">
    <property type="nucleotide sequence ID" value="XM_060551130.1"/>
</dbReference>
<accession>A0AAD8PJH7</accession>
<evidence type="ECO:0000256" key="1">
    <source>
        <dbReference type="SAM" id="MobiDB-lite"/>
    </source>
</evidence>
<keyword evidence="3" id="KW-1185">Reference proteome</keyword>
<sequence length="235" mass="25222">MRPRTLPRISLLLPRSFAPSSSGSSRRLANVNGNATCWRRPTWMPPAPGTCRCRIHGRGTAAAASRAQQLRQQPPKPLNCSSNERPPPASDIIPTAGAKLGPPPPPPPPPQSVRNWSQPTTQGQTPDGHEHKHDKTGDAEADTNPPRAKPPRDTRPSQTYGTTLTRRPQKTSCQPIGAVNGQPRPTIAYLARQSVIPNTIHTHTGGRGKAMAVLPSPSPPPHMCSVAIPCPFPRS</sequence>
<feature type="region of interest" description="Disordered" evidence="1">
    <location>
        <begin position="64"/>
        <end position="180"/>
    </location>
</feature>
<organism evidence="2 3">
    <name type="scientific">Colletotrichum navitas</name>
    <dbReference type="NCBI Taxonomy" id="681940"/>
    <lineage>
        <taxon>Eukaryota</taxon>
        <taxon>Fungi</taxon>
        <taxon>Dikarya</taxon>
        <taxon>Ascomycota</taxon>
        <taxon>Pezizomycotina</taxon>
        <taxon>Sordariomycetes</taxon>
        <taxon>Hypocreomycetidae</taxon>
        <taxon>Glomerellales</taxon>
        <taxon>Glomerellaceae</taxon>
        <taxon>Colletotrichum</taxon>
        <taxon>Colletotrichum graminicola species complex</taxon>
    </lineage>
</organism>
<proteinExistence type="predicted"/>
<dbReference type="EMBL" id="JAHLJV010000207">
    <property type="protein sequence ID" value="KAK1564135.1"/>
    <property type="molecule type" value="Genomic_DNA"/>
</dbReference>
<reference evidence="2" key="1">
    <citation type="submission" date="2021-06" db="EMBL/GenBank/DDBJ databases">
        <title>Comparative genomics, transcriptomics and evolutionary studies reveal genomic signatures of adaptation to plant cell wall in hemibiotrophic fungi.</title>
        <authorList>
            <consortium name="DOE Joint Genome Institute"/>
            <person name="Baroncelli R."/>
            <person name="Diaz J.F."/>
            <person name="Benocci T."/>
            <person name="Peng M."/>
            <person name="Battaglia E."/>
            <person name="Haridas S."/>
            <person name="Andreopoulos W."/>
            <person name="Labutti K."/>
            <person name="Pangilinan J."/>
            <person name="Floch G.L."/>
            <person name="Makela M.R."/>
            <person name="Henrissat B."/>
            <person name="Grigoriev I.V."/>
            <person name="Crouch J.A."/>
            <person name="De Vries R.P."/>
            <person name="Sukno S.A."/>
            <person name="Thon M.R."/>
        </authorList>
    </citation>
    <scope>NUCLEOTIDE SEQUENCE</scope>
    <source>
        <strain evidence="2">CBS 125086</strain>
    </source>
</reference>
<evidence type="ECO:0000313" key="2">
    <source>
        <dbReference type="EMBL" id="KAK1564135.1"/>
    </source>
</evidence>
<feature type="compositionally biased region" description="Polar residues" evidence="1">
    <location>
        <begin position="156"/>
        <end position="174"/>
    </location>
</feature>
<feature type="compositionally biased region" description="Low complexity" evidence="1">
    <location>
        <begin position="64"/>
        <end position="73"/>
    </location>
</feature>
<feature type="compositionally biased region" description="Polar residues" evidence="1">
    <location>
        <begin position="112"/>
        <end position="125"/>
    </location>
</feature>
<gene>
    <name evidence="2" type="ORF">LY79DRAFT_159228</name>
</gene>
<dbReference type="Proteomes" id="UP001230504">
    <property type="component" value="Unassembled WGS sequence"/>
</dbReference>
<comment type="caution">
    <text evidence="2">The sequence shown here is derived from an EMBL/GenBank/DDBJ whole genome shotgun (WGS) entry which is preliminary data.</text>
</comment>
<name>A0AAD8PJH7_9PEZI</name>